<evidence type="ECO:0000313" key="1">
    <source>
        <dbReference type="EMBL" id="NWB88506.1"/>
    </source>
</evidence>
<accession>A0A7Y7WWD9</accession>
<comment type="caution">
    <text evidence="1">The sequence shown here is derived from an EMBL/GenBank/DDBJ whole genome shotgun (WGS) entry which is preliminary data.</text>
</comment>
<dbReference type="Proteomes" id="UP000522864">
    <property type="component" value="Unassembled WGS sequence"/>
</dbReference>
<evidence type="ECO:0000313" key="2">
    <source>
        <dbReference type="Proteomes" id="UP000522864"/>
    </source>
</evidence>
<proteinExistence type="predicted"/>
<sequence length="218" mass="24169">MPQVKAIGSHAVALVKDDVVFEDVSIFFIIAHGIKVEGKFISNFSIYFPWGVDNFGWYDTDNGFPLQEIYRNLRQGRPQGLTPNLSLKSELAPTQSPLDILLSGILPTKTSVRASWEEPLLTRTICEVPNINLTPKDLTPVFCEKMLLKYYLDGGTEDVGIVCLKKDEKLDDVLRLLGVALKMDKYSDVLAICLCCSVASGDEGNAHNRADGYVQVLD</sequence>
<organism evidence="1 2">
    <name type="scientific">Pseudomonas gingeri</name>
    <dbReference type="NCBI Taxonomy" id="117681"/>
    <lineage>
        <taxon>Bacteria</taxon>
        <taxon>Pseudomonadati</taxon>
        <taxon>Pseudomonadota</taxon>
        <taxon>Gammaproteobacteria</taxon>
        <taxon>Pseudomonadales</taxon>
        <taxon>Pseudomonadaceae</taxon>
        <taxon>Pseudomonas</taxon>
    </lineage>
</organism>
<reference evidence="1 2" key="1">
    <citation type="submission" date="2020-04" db="EMBL/GenBank/DDBJ databases">
        <title>Molecular characterization of pseudomonads from Agaricus bisporus reveal novel blotch 2 pathogens in Western Europe.</title>
        <authorList>
            <person name="Taparia T."/>
            <person name="Krijger M."/>
            <person name="Haynes E."/>
            <person name="Elpinstone J.G."/>
            <person name="Noble R."/>
            <person name="Van Der Wolf J."/>
        </authorList>
    </citation>
    <scope>NUCLEOTIDE SEQUENCE [LARGE SCALE GENOMIC DNA]</scope>
    <source>
        <strain evidence="1 2">G9001</strain>
    </source>
</reference>
<protein>
    <submittedName>
        <fullName evidence="1">Uncharacterized protein</fullName>
    </submittedName>
</protein>
<dbReference type="AlphaFoldDB" id="A0A7Y7WWD9"/>
<gene>
    <name evidence="1" type="ORF">HX830_26915</name>
</gene>
<dbReference type="RefSeq" id="WP_152739861.1">
    <property type="nucleotide sequence ID" value="NZ_JACAQA010000028.1"/>
</dbReference>
<name>A0A7Y7WWD9_9PSED</name>
<dbReference type="EMBL" id="JACAQA010000028">
    <property type="protein sequence ID" value="NWB88506.1"/>
    <property type="molecule type" value="Genomic_DNA"/>
</dbReference>